<protein>
    <submittedName>
        <fullName evidence="4">SAM-dependent methyltransferase</fullName>
    </submittedName>
</protein>
<evidence type="ECO:0000313" key="4">
    <source>
        <dbReference type="EMBL" id="MBB5514145.1"/>
    </source>
</evidence>
<dbReference type="InterPro" id="IPR029063">
    <property type="entry name" value="SAM-dependent_MTases_sf"/>
</dbReference>
<dbReference type="InterPro" id="IPR041698">
    <property type="entry name" value="Methyltransf_25"/>
</dbReference>
<feature type="domain" description="Methyltransferase" evidence="3">
    <location>
        <begin position="43"/>
        <end position="131"/>
    </location>
</feature>
<dbReference type="PANTHER" id="PTHR43861">
    <property type="entry name" value="TRANS-ACONITATE 2-METHYLTRANSFERASE-RELATED"/>
    <property type="match status" value="1"/>
</dbReference>
<evidence type="ECO:0000259" key="3">
    <source>
        <dbReference type="Pfam" id="PF13649"/>
    </source>
</evidence>
<comment type="caution">
    <text evidence="4">The sequence shown here is derived from an EMBL/GenBank/DDBJ whole genome shotgun (WGS) entry which is preliminary data.</text>
</comment>
<sequence length="200" mass="21731">MSDPETIAVYDAQAQKYASLVSRDTPDADLQRFMDGVTPGGAVLDLGCGPGNSAAMMRDAGFQVTAWDASEQMVCFARETFGIAAEVQTFDDINFSQTFDGIWANFSLLHADRADLPRHLSAIHHALTPGGLFHIGMKTGDQGMERDRMGRNYAFYTVAELRGLLTSAGFRIETEREGRDTGLSGDISPFVILTARKDAA</sequence>
<accession>A0A840WWR9</accession>
<keyword evidence="5" id="KW-1185">Reference proteome</keyword>
<evidence type="ECO:0000256" key="1">
    <source>
        <dbReference type="ARBA" id="ARBA00022603"/>
    </source>
</evidence>
<dbReference type="EMBL" id="JACIJS010000001">
    <property type="protein sequence ID" value="MBB5514145.1"/>
    <property type="molecule type" value="Genomic_DNA"/>
</dbReference>
<dbReference type="GO" id="GO:0008168">
    <property type="term" value="F:methyltransferase activity"/>
    <property type="evidence" value="ECO:0007669"/>
    <property type="project" value="UniProtKB-KW"/>
</dbReference>
<evidence type="ECO:0000313" key="5">
    <source>
        <dbReference type="Proteomes" id="UP000553766"/>
    </source>
</evidence>
<proteinExistence type="predicted"/>
<keyword evidence="2 4" id="KW-0808">Transferase</keyword>
<reference evidence="4 5" key="1">
    <citation type="submission" date="2020-08" db="EMBL/GenBank/DDBJ databases">
        <title>Genomic Encyclopedia of Type Strains, Phase IV (KMG-IV): sequencing the most valuable type-strain genomes for metagenomic binning, comparative biology and taxonomic classification.</title>
        <authorList>
            <person name="Goeker M."/>
        </authorList>
    </citation>
    <scope>NUCLEOTIDE SEQUENCE [LARGE SCALE GENOMIC DNA]</scope>
    <source>
        <strain evidence="4 5">DSM 103377</strain>
    </source>
</reference>
<dbReference type="CDD" id="cd02440">
    <property type="entry name" value="AdoMet_MTases"/>
    <property type="match status" value="1"/>
</dbReference>
<dbReference type="GO" id="GO:0032259">
    <property type="term" value="P:methylation"/>
    <property type="evidence" value="ECO:0007669"/>
    <property type="project" value="UniProtKB-KW"/>
</dbReference>
<gene>
    <name evidence="4" type="ORF">FHS89_000143</name>
</gene>
<dbReference type="SUPFAM" id="SSF53335">
    <property type="entry name" value="S-adenosyl-L-methionine-dependent methyltransferases"/>
    <property type="match status" value="1"/>
</dbReference>
<dbReference type="Proteomes" id="UP000553766">
    <property type="component" value="Unassembled WGS sequence"/>
</dbReference>
<dbReference type="RefSeq" id="WP_184007453.1">
    <property type="nucleotide sequence ID" value="NZ_JACIJS010000001.1"/>
</dbReference>
<dbReference type="AlphaFoldDB" id="A0A840WWR9"/>
<dbReference type="Gene3D" id="3.40.50.150">
    <property type="entry name" value="Vaccinia Virus protein VP39"/>
    <property type="match status" value="1"/>
</dbReference>
<evidence type="ECO:0000256" key="2">
    <source>
        <dbReference type="ARBA" id="ARBA00022679"/>
    </source>
</evidence>
<dbReference type="Pfam" id="PF13649">
    <property type="entry name" value="Methyltransf_25"/>
    <property type="match status" value="1"/>
</dbReference>
<name>A0A840WWR9_9RHOB</name>
<keyword evidence="1 4" id="KW-0489">Methyltransferase</keyword>
<organism evidence="4 5">
    <name type="scientific">Rubricella aquisinus</name>
    <dbReference type="NCBI Taxonomy" id="2028108"/>
    <lineage>
        <taxon>Bacteria</taxon>
        <taxon>Pseudomonadati</taxon>
        <taxon>Pseudomonadota</taxon>
        <taxon>Alphaproteobacteria</taxon>
        <taxon>Rhodobacterales</taxon>
        <taxon>Paracoccaceae</taxon>
        <taxon>Rubricella</taxon>
    </lineage>
</organism>
<dbReference type="PANTHER" id="PTHR43861:SF1">
    <property type="entry name" value="TRANS-ACONITATE 2-METHYLTRANSFERASE"/>
    <property type="match status" value="1"/>
</dbReference>